<sequence length="336" mass="37028">MIHFFARFATCCIVFSMLLLHVDTRSVSAQEWVRDMFPVKDHDFGIVPRGAKAEYAFEFTNKYQEDLHVSDVRSSCGCTLPRIENADLKTYQKGAIICEFNTRSFVGGKSAVVTVVFDRPYYGEMQLTVKGNIRSDIVTEPGEIQFGEVEQGAEKTTSVQVTYAGRSQWEISDVRSANSNLGVVLGDAKKTGGGRVEYTMQVRLKDTAPAGDFSDQIVLVTNDRQFNLVTIPVRGSILPPLVLPTSVELGTTSLTKEVTGRIFVKGKVPFEITKIECEDSRFEFTPSAGSKAAHFIPLKFTPSEKEGAFRQKVTIHTTLPNDGVGSTFISGNVVAQ</sequence>
<evidence type="ECO:0000313" key="2">
    <source>
        <dbReference type="Proteomes" id="UP000318017"/>
    </source>
</evidence>
<dbReference type="KEGG" id="ahel:Q31a_59070"/>
<dbReference type="Gene3D" id="2.60.40.10">
    <property type="entry name" value="Immunoglobulins"/>
    <property type="match status" value="2"/>
</dbReference>
<organism evidence="1 2">
    <name type="scientific">Aureliella helgolandensis</name>
    <dbReference type="NCBI Taxonomy" id="2527968"/>
    <lineage>
        <taxon>Bacteria</taxon>
        <taxon>Pseudomonadati</taxon>
        <taxon>Planctomycetota</taxon>
        <taxon>Planctomycetia</taxon>
        <taxon>Pirellulales</taxon>
        <taxon>Pirellulaceae</taxon>
        <taxon>Aureliella</taxon>
    </lineage>
</organism>
<dbReference type="InterPro" id="IPR013783">
    <property type="entry name" value="Ig-like_fold"/>
</dbReference>
<dbReference type="OrthoDB" id="273711at2"/>
<dbReference type="RefSeq" id="WP_145085037.1">
    <property type="nucleotide sequence ID" value="NZ_CP036298.1"/>
</dbReference>
<accession>A0A518GG41</accession>
<dbReference type="PANTHER" id="PTHR37833">
    <property type="entry name" value="LIPOPROTEIN-RELATED"/>
    <property type="match status" value="1"/>
</dbReference>
<protein>
    <recommendedName>
        <fullName evidence="3">DUF1573 domain-containing protein</fullName>
    </recommendedName>
</protein>
<dbReference type="PANTHER" id="PTHR37833:SF1">
    <property type="entry name" value="SIGNAL PEPTIDE PROTEIN"/>
    <property type="match status" value="1"/>
</dbReference>
<dbReference type="EMBL" id="CP036298">
    <property type="protein sequence ID" value="QDV27518.1"/>
    <property type="molecule type" value="Genomic_DNA"/>
</dbReference>
<dbReference type="AlphaFoldDB" id="A0A518GG41"/>
<dbReference type="Pfam" id="PF07610">
    <property type="entry name" value="DUF1573"/>
    <property type="match status" value="1"/>
</dbReference>
<name>A0A518GG41_9BACT</name>
<gene>
    <name evidence="1" type="ORF">Q31a_59070</name>
</gene>
<dbReference type="Proteomes" id="UP000318017">
    <property type="component" value="Chromosome"/>
</dbReference>
<proteinExistence type="predicted"/>
<evidence type="ECO:0000313" key="1">
    <source>
        <dbReference type="EMBL" id="QDV27518.1"/>
    </source>
</evidence>
<dbReference type="InterPro" id="IPR011467">
    <property type="entry name" value="DUF1573"/>
</dbReference>
<reference evidence="1 2" key="1">
    <citation type="submission" date="2019-02" db="EMBL/GenBank/DDBJ databases">
        <title>Deep-cultivation of Planctomycetes and their phenomic and genomic characterization uncovers novel biology.</title>
        <authorList>
            <person name="Wiegand S."/>
            <person name="Jogler M."/>
            <person name="Boedeker C."/>
            <person name="Pinto D."/>
            <person name="Vollmers J."/>
            <person name="Rivas-Marin E."/>
            <person name="Kohn T."/>
            <person name="Peeters S.H."/>
            <person name="Heuer A."/>
            <person name="Rast P."/>
            <person name="Oberbeckmann S."/>
            <person name="Bunk B."/>
            <person name="Jeske O."/>
            <person name="Meyerdierks A."/>
            <person name="Storesund J.E."/>
            <person name="Kallscheuer N."/>
            <person name="Luecker S."/>
            <person name="Lage O.M."/>
            <person name="Pohl T."/>
            <person name="Merkel B.J."/>
            <person name="Hornburger P."/>
            <person name="Mueller R.-W."/>
            <person name="Bruemmer F."/>
            <person name="Labrenz M."/>
            <person name="Spormann A.M."/>
            <person name="Op den Camp H."/>
            <person name="Overmann J."/>
            <person name="Amann R."/>
            <person name="Jetten M.S.M."/>
            <person name="Mascher T."/>
            <person name="Medema M.H."/>
            <person name="Devos D.P."/>
            <person name="Kaster A.-K."/>
            <person name="Ovreas L."/>
            <person name="Rohde M."/>
            <person name="Galperin M.Y."/>
            <person name="Jogler C."/>
        </authorList>
    </citation>
    <scope>NUCLEOTIDE SEQUENCE [LARGE SCALE GENOMIC DNA]</scope>
    <source>
        <strain evidence="1 2">Q31a</strain>
    </source>
</reference>
<evidence type="ECO:0008006" key="3">
    <source>
        <dbReference type="Google" id="ProtNLM"/>
    </source>
</evidence>
<keyword evidence="2" id="KW-1185">Reference proteome</keyword>